<dbReference type="EMBL" id="CAJVQC010087281">
    <property type="protein sequence ID" value="CAG8823237.1"/>
    <property type="molecule type" value="Genomic_DNA"/>
</dbReference>
<protein>
    <submittedName>
        <fullName evidence="1">37055_t:CDS:1</fullName>
    </submittedName>
</protein>
<sequence length="60" mass="7177">LHKVDQYRDLDRLINMLSLAKEKYLPLTEYRYSVKKVFEVQPTAAQIPTNIQKELSKHFQ</sequence>
<dbReference type="Proteomes" id="UP000789920">
    <property type="component" value="Unassembled WGS sequence"/>
</dbReference>
<proteinExistence type="predicted"/>
<organism evidence="1 2">
    <name type="scientific">Racocetra persica</name>
    <dbReference type="NCBI Taxonomy" id="160502"/>
    <lineage>
        <taxon>Eukaryota</taxon>
        <taxon>Fungi</taxon>
        <taxon>Fungi incertae sedis</taxon>
        <taxon>Mucoromycota</taxon>
        <taxon>Glomeromycotina</taxon>
        <taxon>Glomeromycetes</taxon>
        <taxon>Diversisporales</taxon>
        <taxon>Gigasporaceae</taxon>
        <taxon>Racocetra</taxon>
    </lineage>
</organism>
<keyword evidence="2" id="KW-1185">Reference proteome</keyword>
<reference evidence="1" key="1">
    <citation type="submission" date="2021-06" db="EMBL/GenBank/DDBJ databases">
        <authorList>
            <person name="Kallberg Y."/>
            <person name="Tangrot J."/>
            <person name="Rosling A."/>
        </authorList>
    </citation>
    <scope>NUCLEOTIDE SEQUENCE</scope>
    <source>
        <strain evidence="1">MA461A</strain>
    </source>
</reference>
<name>A0ACA9S4V4_9GLOM</name>
<comment type="caution">
    <text evidence="1">The sequence shown here is derived from an EMBL/GenBank/DDBJ whole genome shotgun (WGS) entry which is preliminary data.</text>
</comment>
<accession>A0ACA9S4V4</accession>
<evidence type="ECO:0000313" key="1">
    <source>
        <dbReference type="EMBL" id="CAG8823237.1"/>
    </source>
</evidence>
<feature type="non-terminal residue" evidence="1">
    <location>
        <position position="1"/>
    </location>
</feature>
<evidence type="ECO:0000313" key="2">
    <source>
        <dbReference type="Proteomes" id="UP000789920"/>
    </source>
</evidence>
<gene>
    <name evidence="1" type="ORF">RPERSI_LOCUS25982</name>
</gene>